<evidence type="ECO:0000313" key="2">
    <source>
        <dbReference type="Proteomes" id="UP000243459"/>
    </source>
</evidence>
<evidence type="ECO:0000313" key="1">
    <source>
        <dbReference type="EMBL" id="ONK68513.1"/>
    </source>
</evidence>
<accession>A0A5P1ES76</accession>
<dbReference type="Proteomes" id="UP000243459">
    <property type="component" value="Chromosome 5"/>
</dbReference>
<protein>
    <recommendedName>
        <fullName evidence="3">Ubiquitin-like domain-containing protein</fullName>
    </recommendedName>
</protein>
<organism evidence="1 2">
    <name type="scientific">Asparagus officinalis</name>
    <name type="common">Garden asparagus</name>
    <dbReference type="NCBI Taxonomy" id="4686"/>
    <lineage>
        <taxon>Eukaryota</taxon>
        <taxon>Viridiplantae</taxon>
        <taxon>Streptophyta</taxon>
        <taxon>Embryophyta</taxon>
        <taxon>Tracheophyta</taxon>
        <taxon>Spermatophyta</taxon>
        <taxon>Magnoliopsida</taxon>
        <taxon>Liliopsida</taxon>
        <taxon>Asparagales</taxon>
        <taxon>Asparagaceae</taxon>
        <taxon>Asparagoideae</taxon>
        <taxon>Asparagus</taxon>
    </lineage>
</organism>
<dbReference type="EMBL" id="CM007385">
    <property type="protein sequence ID" value="ONK68513.1"/>
    <property type="molecule type" value="Genomic_DNA"/>
</dbReference>
<evidence type="ECO:0008006" key="3">
    <source>
        <dbReference type="Google" id="ProtNLM"/>
    </source>
</evidence>
<dbReference type="Gramene" id="ONK68513">
    <property type="protein sequence ID" value="ONK68513"/>
    <property type="gene ID" value="A4U43_C05F12620"/>
</dbReference>
<sequence length="129" mass="14354">MVSVDASFLRLRTDRERWCSTPAFRHCEVFDRADWETSPAFPSAPPTNRIIYCGRQLELDSTLALCSVETTLRSTSPPGSESTRFPVAWAPGAGPRQTPLLCSVNTRLPAISLTSTRCHRTSLPRPHRA</sequence>
<reference evidence="2" key="1">
    <citation type="journal article" date="2017" name="Nat. Commun.">
        <title>The asparagus genome sheds light on the origin and evolution of a young Y chromosome.</title>
        <authorList>
            <person name="Harkess A."/>
            <person name="Zhou J."/>
            <person name="Xu C."/>
            <person name="Bowers J.E."/>
            <person name="Van der Hulst R."/>
            <person name="Ayyampalayam S."/>
            <person name="Mercati F."/>
            <person name="Riccardi P."/>
            <person name="McKain M.R."/>
            <person name="Kakrana A."/>
            <person name="Tang H."/>
            <person name="Ray J."/>
            <person name="Groenendijk J."/>
            <person name="Arikit S."/>
            <person name="Mathioni S.M."/>
            <person name="Nakano M."/>
            <person name="Shan H."/>
            <person name="Telgmann-Rauber A."/>
            <person name="Kanno A."/>
            <person name="Yue Z."/>
            <person name="Chen H."/>
            <person name="Li W."/>
            <person name="Chen Y."/>
            <person name="Xu X."/>
            <person name="Zhang Y."/>
            <person name="Luo S."/>
            <person name="Chen H."/>
            <person name="Gao J."/>
            <person name="Mao Z."/>
            <person name="Pires J.C."/>
            <person name="Luo M."/>
            <person name="Kudrna D."/>
            <person name="Wing R.A."/>
            <person name="Meyers B.C."/>
            <person name="Yi K."/>
            <person name="Kong H."/>
            <person name="Lavrijsen P."/>
            <person name="Sunseri F."/>
            <person name="Falavigna A."/>
            <person name="Ye Y."/>
            <person name="Leebens-Mack J.H."/>
            <person name="Chen G."/>
        </authorList>
    </citation>
    <scope>NUCLEOTIDE SEQUENCE [LARGE SCALE GENOMIC DNA]</scope>
    <source>
        <strain evidence="2">cv. DH0086</strain>
    </source>
</reference>
<proteinExistence type="predicted"/>
<name>A0A5P1ES76_ASPOF</name>
<gene>
    <name evidence="1" type="ORF">A4U43_C05F12620</name>
</gene>
<keyword evidence="2" id="KW-1185">Reference proteome</keyword>
<dbReference type="AlphaFoldDB" id="A0A5P1ES76"/>